<proteinExistence type="predicted"/>
<evidence type="ECO:0000313" key="3">
    <source>
        <dbReference type="Proteomes" id="UP000503093"/>
    </source>
</evidence>
<protein>
    <submittedName>
        <fullName evidence="2">DnaJ-like chaperonin</fullName>
    </submittedName>
</protein>
<dbReference type="Gene3D" id="1.10.287.110">
    <property type="entry name" value="DnaJ domain"/>
    <property type="match status" value="1"/>
</dbReference>
<keyword evidence="3" id="KW-1185">Reference proteome</keyword>
<sequence length="180" mass="20313">MPPWATAKEIRAAVTRLYRKYHPDTGEHPDVDRFRRVHDVAKVLGDSVSRAKYNRTPPGKQLMDAAYMTELINSGIFDGVDVADIEYALNTTPAAAPPLPLVWWDFYTVGHHRADHWLAEAWYRHLLANAYDHGYRSTLKVLMFDGPDPLWDEVLHIVCIPRSWGPTATGAVTLLSSMCG</sequence>
<dbReference type="InterPro" id="IPR001623">
    <property type="entry name" value="DnaJ_domain"/>
</dbReference>
<reference evidence="2 3" key="1">
    <citation type="submission" date="2020-01" db="EMBL/GenBank/DDBJ databases">
        <authorList>
            <person name="Alvaro L.E."/>
            <person name="Baker K.N."/>
            <person name="Baxter I.S."/>
            <person name="Brown M.R."/>
            <person name="Driscoll K.D."/>
            <person name="Elrubaie J.M."/>
            <person name="Feith S.L."/>
            <person name="Indihar D.F."/>
            <person name="Knoch V.T."/>
            <person name="Koirtyohann K.M."/>
            <person name="Kratz M.A."/>
            <person name="Lear A.H."/>
            <person name="Lindblom K.E."/>
            <person name="Marcus E.R."/>
            <person name="Murphy M.E."/>
            <person name="Sensor R."/>
            <person name="Sherman S.J."/>
            <person name="Swift V.R."/>
            <person name="White K.E."/>
            <person name="Wills S.J."/>
            <person name="Gatt S.M."/>
            <person name="Lohbauer S.A."/>
            <person name="Power T.R."/>
            <person name="Rosales K.A."/>
            <person name="Sisson B.M."/>
            <person name="Isern S."/>
            <person name="Michael S.F."/>
            <person name="Sunnen C.N."/>
            <person name="Garlena R.A."/>
            <person name="Russell D.A."/>
            <person name="Pope W.H."/>
            <person name="Jacobs-Sera D."/>
            <person name="Hatfull G.F."/>
        </authorList>
    </citation>
    <scope>NUCLEOTIDE SEQUENCE [LARGE SCALE GENOMIC DNA]</scope>
</reference>
<dbReference type="Proteomes" id="UP000503093">
    <property type="component" value="Segment"/>
</dbReference>
<dbReference type="PROSITE" id="PS50076">
    <property type="entry name" value="DNAJ_2"/>
    <property type="match status" value="1"/>
</dbReference>
<gene>
    <name evidence="2" type="primary">211</name>
    <name evidence="2" type="ORF">SEA_SKOG_210</name>
</gene>
<feature type="domain" description="J" evidence="1">
    <location>
        <begin position="1"/>
        <end position="57"/>
    </location>
</feature>
<evidence type="ECO:0000313" key="2">
    <source>
        <dbReference type="EMBL" id="QIG58362.1"/>
    </source>
</evidence>
<dbReference type="KEGG" id="vg:64766692"/>
<dbReference type="Pfam" id="PF00226">
    <property type="entry name" value="DnaJ"/>
    <property type="match status" value="1"/>
</dbReference>
<evidence type="ECO:0000259" key="1">
    <source>
        <dbReference type="PROSITE" id="PS50076"/>
    </source>
</evidence>
<accession>A0A6G6XJT6</accession>
<dbReference type="SUPFAM" id="SSF46565">
    <property type="entry name" value="Chaperone J-domain"/>
    <property type="match status" value="1"/>
</dbReference>
<dbReference type="InterPro" id="IPR036869">
    <property type="entry name" value="J_dom_sf"/>
</dbReference>
<name>A0A6G6XJT6_9CAUD</name>
<dbReference type="EMBL" id="MN908687">
    <property type="protein sequence ID" value="QIG58362.1"/>
    <property type="molecule type" value="Genomic_DNA"/>
</dbReference>
<dbReference type="GeneID" id="64766692"/>
<dbReference type="CDD" id="cd06257">
    <property type="entry name" value="DnaJ"/>
    <property type="match status" value="1"/>
</dbReference>
<dbReference type="RefSeq" id="YP_010059460.1">
    <property type="nucleotide sequence ID" value="NC_054725.1"/>
</dbReference>
<organism evidence="2 3">
    <name type="scientific">Gordonia phage Skog</name>
    <dbReference type="NCBI Taxonomy" id="2704033"/>
    <lineage>
        <taxon>Viruses</taxon>
        <taxon>Duplodnaviria</taxon>
        <taxon>Heunggongvirae</taxon>
        <taxon>Uroviricota</taxon>
        <taxon>Caudoviricetes</taxon>
        <taxon>Skogvirus</taxon>
        <taxon>Skogvirus Skog</taxon>
    </lineage>
</organism>